<dbReference type="GO" id="GO:0006629">
    <property type="term" value="P:lipid metabolic process"/>
    <property type="evidence" value="ECO:0007669"/>
    <property type="project" value="InterPro"/>
</dbReference>
<sequence>MEATESKWKQADLVVIIPFFGKPLEFTGYVLEYILNLLSQNNGIFGLLHNLFHGEVNFPKRGSETFISCVGCLDDYLQKCDKAEDANLIVISFRGTELFNADAWSTDFDVSWYDIGQTSGSRHLHVGFLEALGLGSRIERNFNDTIRRTKGNGTDNNSDDQMLMEECECDQIFYHDLVIKWSSYYRVKKKKRLASLLEMHPNAKFVVTRHSLGGALAIMFPNILVLNNETDALNRLLAVYTFGQPRIGNQNLAEFMGQLLRQKYFSIVYDNDMVPPLDENVFLCKHLGVCLHCDRQQEVIPKYVDTVRELYRSLTTHYSHGQEYKESWFRTLFRFVGLLIPGLSAHCPTDYINPIRPGKQKRMNN</sequence>
<dbReference type="PANTHER" id="PTHR46086">
    <property type="entry name" value="ALPHA/BETA-HYDROLASES SUPERFAMILY PROTEIN"/>
    <property type="match status" value="1"/>
</dbReference>
<dbReference type="InterPro" id="IPR044819">
    <property type="entry name" value="OBL-like"/>
</dbReference>
<dbReference type="GO" id="GO:0004806">
    <property type="term" value="F:triacylglycerol lipase activity"/>
    <property type="evidence" value="ECO:0007669"/>
    <property type="project" value="InterPro"/>
</dbReference>
<evidence type="ECO:0000313" key="3">
    <source>
        <dbReference type="EMBL" id="ESR40059.1"/>
    </source>
</evidence>
<dbReference type="CDD" id="cd00519">
    <property type="entry name" value="Lipase_3"/>
    <property type="match status" value="1"/>
</dbReference>
<dbReference type="eggNOG" id="KOG4569">
    <property type="taxonomic scope" value="Eukaryota"/>
</dbReference>
<gene>
    <name evidence="3" type="ORF">CICLE_v10027294mg</name>
</gene>
<dbReference type="SUPFAM" id="SSF53474">
    <property type="entry name" value="alpha/beta-Hydrolases"/>
    <property type="match status" value="1"/>
</dbReference>
<dbReference type="PANTHER" id="PTHR46086:SF3">
    <property type="entry name" value="TRIACYLGLYCEROL LIPASE OBL1"/>
    <property type="match status" value="1"/>
</dbReference>
<dbReference type="Gramene" id="ESR40059">
    <property type="protein sequence ID" value="ESR40059"/>
    <property type="gene ID" value="CICLE_v10027294mg"/>
</dbReference>
<protein>
    <recommendedName>
        <fullName evidence="2">Fungal lipase-type domain-containing protein</fullName>
    </recommendedName>
</protein>
<dbReference type="AlphaFoldDB" id="V4UL04"/>
<dbReference type="EMBL" id="KI536925">
    <property type="protein sequence ID" value="ESR40059.1"/>
    <property type="molecule type" value="Genomic_DNA"/>
</dbReference>
<dbReference type="Proteomes" id="UP000030687">
    <property type="component" value="Unassembled WGS sequence"/>
</dbReference>
<dbReference type="Pfam" id="PF01764">
    <property type="entry name" value="Lipase_3"/>
    <property type="match status" value="1"/>
</dbReference>
<evidence type="ECO:0000259" key="2">
    <source>
        <dbReference type="Pfam" id="PF01764"/>
    </source>
</evidence>
<evidence type="ECO:0000313" key="4">
    <source>
        <dbReference type="Proteomes" id="UP000030687"/>
    </source>
</evidence>
<dbReference type="InterPro" id="IPR029058">
    <property type="entry name" value="AB_hydrolase_fold"/>
</dbReference>
<dbReference type="KEGG" id="cic:CICLE_v10027294mg"/>
<keyword evidence="4" id="KW-1185">Reference proteome</keyword>
<name>V4UL04_CITCL</name>
<organism evidence="3 4">
    <name type="scientific">Citrus clementina</name>
    <name type="common">Clementine</name>
    <name type="synonym">Citrus deliciosa x Citrus sinensis</name>
    <dbReference type="NCBI Taxonomy" id="85681"/>
    <lineage>
        <taxon>Eukaryota</taxon>
        <taxon>Viridiplantae</taxon>
        <taxon>Streptophyta</taxon>
        <taxon>Embryophyta</taxon>
        <taxon>Tracheophyta</taxon>
        <taxon>Spermatophyta</taxon>
        <taxon>Magnoliopsida</taxon>
        <taxon>eudicotyledons</taxon>
        <taxon>Gunneridae</taxon>
        <taxon>Pentapetalae</taxon>
        <taxon>rosids</taxon>
        <taxon>malvids</taxon>
        <taxon>Sapindales</taxon>
        <taxon>Rutaceae</taxon>
        <taxon>Aurantioideae</taxon>
        <taxon>Citrus</taxon>
    </lineage>
</organism>
<proteinExistence type="predicted"/>
<evidence type="ECO:0000256" key="1">
    <source>
        <dbReference type="ARBA" id="ARBA00022801"/>
    </source>
</evidence>
<keyword evidence="1" id="KW-0378">Hydrolase</keyword>
<dbReference type="OMA" id="MEATESK"/>
<dbReference type="Gene3D" id="3.40.50.1820">
    <property type="entry name" value="alpha/beta hydrolase"/>
    <property type="match status" value="1"/>
</dbReference>
<feature type="domain" description="Fungal lipase-type" evidence="2">
    <location>
        <begin position="90"/>
        <end position="277"/>
    </location>
</feature>
<dbReference type="InParanoid" id="V4UL04"/>
<dbReference type="InterPro" id="IPR002921">
    <property type="entry name" value="Fungal_lipase-type"/>
</dbReference>
<reference evidence="3 4" key="1">
    <citation type="submission" date="2013-10" db="EMBL/GenBank/DDBJ databases">
        <authorList>
            <consortium name="International Citrus Genome Consortium"/>
            <person name="Jenkins J."/>
            <person name="Schmutz J."/>
            <person name="Prochnik S."/>
            <person name="Rokhsar D."/>
            <person name="Gmitter F."/>
            <person name="Ollitrault P."/>
            <person name="Machado M."/>
            <person name="Talon M."/>
            <person name="Wincker P."/>
            <person name="Jaillon O."/>
            <person name="Morgante M."/>
        </authorList>
    </citation>
    <scope>NUCLEOTIDE SEQUENCE</scope>
    <source>
        <strain evidence="4">cv. Clemenules</strain>
    </source>
</reference>
<accession>V4UL04</accession>
<feature type="non-terminal residue" evidence="3">
    <location>
        <position position="365"/>
    </location>
</feature>